<evidence type="ECO:0008006" key="3">
    <source>
        <dbReference type="Google" id="ProtNLM"/>
    </source>
</evidence>
<proteinExistence type="predicted"/>
<evidence type="ECO:0000313" key="1">
    <source>
        <dbReference type="EMBL" id="GAD28188.1"/>
    </source>
</evidence>
<dbReference type="EMBL" id="BASM01000045">
    <property type="protein sequence ID" value="GAD28188.1"/>
    <property type="molecule type" value="Genomic_DNA"/>
</dbReference>
<organism evidence="1 2">
    <name type="scientific">Gluconobacter thailandicus NBRC 3257</name>
    <dbReference type="NCBI Taxonomy" id="1381097"/>
    <lineage>
        <taxon>Bacteria</taxon>
        <taxon>Pseudomonadati</taxon>
        <taxon>Pseudomonadota</taxon>
        <taxon>Alphaproteobacteria</taxon>
        <taxon>Acetobacterales</taxon>
        <taxon>Acetobacteraceae</taxon>
        <taxon>Gluconobacter</taxon>
    </lineage>
</organism>
<protein>
    <recommendedName>
        <fullName evidence="3">Transposase</fullName>
    </recommendedName>
</protein>
<accession>A0ABQ0J2J0</accession>
<comment type="caution">
    <text evidence="1">The sequence shown here is derived from an EMBL/GenBank/DDBJ whole genome shotgun (WGS) entry which is preliminary data.</text>
</comment>
<evidence type="ECO:0000313" key="2">
    <source>
        <dbReference type="Proteomes" id="UP000018209"/>
    </source>
</evidence>
<sequence>MKLRYALRNTAPESRFVDFISIRHFGVLLSRTSDVDNEAEKLKNTSR</sequence>
<gene>
    <name evidence="1" type="ORF">NBRC3257_3187</name>
</gene>
<dbReference type="Proteomes" id="UP000018209">
    <property type="component" value="Unassembled WGS sequence"/>
</dbReference>
<reference evidence="1 2" key="1">
    <citation type="submission" date="2013-08" db="EMBL/GenBank/DDBJ databases">
        <title>Gluconobacter thailandicus NBRC 3257 whole genome sequence.</title>
        <authorList>
            <person name="Matsutani M."/>
            <person name="Yakushi T."/>
            <person name="Matsushita K."/>
        </authorList>
    </citation>
    <scope>NUCLEOTIDE SEQUENCE [LARGE SCALE GENOMIC DNA]</scope>
    <source>
        <strain evidence="1 2">NBRC 3257</strain>
    </source>
</reference>
<name>A0ABQ0J2J0_GLUTH</name>
<keyword evidence="2" id="KW-1185">Reference proteome</keyword>